<comment type="similarity">
    <text evidence="1 5">Belongs to the importin alpha family.</text>
</comment>
<evidence type="ECO:0000256" key="7">
    <source>
        <dbReference type="SAM" id="MobiDB-lite"/>
    </source>
</evidence>
<dbReference type="InterPro" id="IPR024931">
    <property type="entry name" value="Importin_alpha"/>
</dbReference>
<sequence length="530" mass="57235">MDAVEVQETVKMQSEDNSSGLKDSENKGRDVEVTVEIRKAKKEDHLLKRPNCVVDDDTGSPLQEQECMAADIMAIEDIVKGINGGDEKEEILATSAIRKTLSRGTNPPIEPFINANVVTKLVEFLSRVSNPDLQFESAWALTNIASGTSDQTYAVVSAGAVAGLISLLGSPHPFVAEQAVWALGNIAGDGAKLRDFVIEQGVLEPLLPLIKPDASVLFLRYAAWTLSNMCRHKNPFPSVSAVRQLLPALAQLIHNDDKDILADACFAVSYLTDGPNERIQEVVDAGVVPRLVALLDHTEVSVITPSLRTIGNIVTGSEVQTDSVLAAGACPLLAKLLEHYKMNIIKEAAWAISNIAAGNSVQIEALFSNNVIRPLVEVLANGDFKSQKEAAWAITNITLGGNDEQIALLCQFGAIAPLCNLLEAKETKIISVVLDGLENILVAAEKMGELKNISLLLEECGGLDRIEVLQSHDNYDIYHTSYTILEQFFSAEEVKEGDEDSELVPSTSQSGNYVFNDEPAAQAPEGGFSF</sequence>
<name>A0A8J2RKN3_9CRUS</name>
<feature type="compositionally biased region" description="Polar residues" evidence="7">
    <location>
        <begin position="504"/>
        <end position="513"/>
    </location>
</feature>
<dbReference type="PANTHER" id="PTHR23316">
    <property type="entry name" value="IMPORTIN ALPHA"/>
    <property type="match status" value="1"/>
</dbReference>
<gene>
    <name evidence="9" type="ORF">DGAL_LOCUS3749</name>
</gene>
<evidence type="ECO:0000256" key="5">
    <source>
        <dbReference type="PIRNR" id="PIRNR005673"/>
    </source>
</evidence>
<feature type="repeat" description="ARM" evidence="6">
    <location>
        <begin position="116"/>
        <end position="159"/>
    </location>
</feature>
<dbReference type="AlphaFoldDB" id="A0A8J2RKN3"/>
<feature type="compositionally biased region" description="Polar residues" evidence="7">
    <location>
        <begin position="10"/>
        <end position="21"/>
    </location>
</feature>
<comment type="caution">
    <text evidence="9">The sequence shown here is derived from an EMBL/GenBank/DDBJ whole genome shotgun (WGS) entry which is preliminary data.</text>
</comment>
<keyword evidence="2 5" id="KW-0813">Transport</keyword>
<evidence type="ECO:0000256" key="3">
    <source>
        <dbReference type="ARBA" id="ARBA00022737"/>
    </source>
</evidence>
<dbReference type="InterPro" id="IPR032413">
    <property type="entry name" value="Arm_3"/>
</dbReference>
<keyword evidence="3" id="KW-0677">Repeat</keyword>
<dbReference type="GO" id="GO:0005737">
    <property type="term" value="C:cytoplasm"/>
    <property type="evidence" value="ECO:0007669"/>
    <property type="project" value="InterPro"/>
</dbReference>
<protein>
    <recommendedName>
        <fullName evidence="5">Importin subunit alpha</fullName>
    </recommendedName>
</protein>
<dbReference type="PROSITE" id="PS51214">
    <property type="entry name" value="IBB"/>
    <property type="match status" value="1"/>
</dbReference>
<dbReference type="Pfam" id="PF00514">
    <property type="entry name" value="Arm"/>
    <property type="match status" value="7"/>
</dbReference>
<evidence type="ECO:0000256" key="4">
    <source>
        <dbReference type="ARBA" id="ARBA00022927"/>
    </source>
</evidence>
<evidence type="ECO:0000256" key="6">
    <source>
        <dbReference type="PROSITE-ProRule" id="PRU00259"/>
    </source>
</evidence>
<keyword evidence="10" id="KW-1185">Reference proteome</keyword>
<dbReference type="Pfam" id="PF01749">
    <property type="entry name" value="IBB"/>
    <property type="match status" value="1"/>
</dbReference>
<feature type="region of interest" description="Disordered" evidence="7">
    <location>
        <begin position="496"/>
        <end position="530"/>
    </location>
</feature>
<evidence type="ECO:0000259" key="8">
    <source>
        <dbReference type="PROSITE" id="PS51214"/>
    </source>
</evidence>
<dbReference type="FunFam" id="1.25.10.10:FF:000009">
    <property type="entry name" value="Importin subunit alpha"/>
    <property type="match status" value="1"/>
</dbReference>
<proteinExistence type="inferred from homology"/>
<feature type="repeat" description="ARM" evidence="6">
    <location>
        <begin position="159"/>
        <end position="201"/>
    </location>
</feature>
<reference evidence="9" key="1">
    <citation type="submission" date="2021-11" db="EMBL/GenBank/DDBJ databases">
        <authorList>
            <person name="Schell T."/>
        </authorList>
    </citation>
    <scope>NUCLEOTIDE SEQUENCE</scope>
    <source>
        <strain evidence="9">M5</strain>
    </source>
</reference>
<dbReference type="Gene3D" id="1.20.5.690">
    <property type="entry name" value="Importin-alpha, importin-beta-binding domain"/>
    <property type="match status" value="1"/>
</dbReference>
<dbReference type="PIRSF" id="PIRSF005673">
    <property type="entry name" value="Importin_alpha"/>
    <property type="match status" value="1"/>
</dbReference>
<keyword evidence="4 5" id="KW-0653">Protein transport</keyword>
<dbReference type="GO" id="GO:0061608">
    <property type="term" value="F:nuclear import signal receptor activity"/>
    <property type="evidence" value="ECO:0007669"/>
    <property type="project" value="InterPro"/>
</dbReference>
<dbReference type="Gene3D" id="1.25.10.10">
    <property type="entry name" value="Leucine-rich Repeat Variant"/>
    <property type="match status" value="1"/>
</dbReference>
<dbReference type="Proteomes" id="UP000789390">
    <property type="component" value="Unassembled WGS sequence"/>
</dbReference>
<dbReference type="Pfam" id="PF16186">
    <property type="entry name" value="Arm_3"/>
    <property type="match status" value="1"/>
</dbReference>
<evidence type="ECO:0000313" key="9">
    <source>
        <dbReference type="EMBL" id="CAH0101418.1"/>
    </source>
</evidence>
<evidence type="ECO:0000313" key="10">
    <source>
        <dbReference type="Proteomes" id="UP000789390"/>
    </source>
</evidence>
<dbReference type="PROSITE" id="PS50176">
    <property type="entry name" value="ARM_REPEAT"/>
    <property type="match status" value="3"/>
</dbReference>
<dbReference type="InterPro" id="IPR016024">
    <property type="entry name" value="ARM-type_fold"/>
</dbReference>
<dbReference type="InterPro" id="IPR011989">
    <property type="entry name" value="ARM-like"/>
</dbReference>
<organism evidence="9 10">
    <name type="scientific">Daphnia galeata</name>
    <dbReference type="NCBI Taxonomy" id="27404"/>
    <lineage>
        <taxon>Eukaryota</taxon>
        <taxon>Metazoa</taxon>
        <taxon>Ecdysozoa</taxon>
        <taxon>Arthropoda</taxon>
        <taxon>Crustacea</taxon>
        <taxon>Branchiopoda</taxon>
        <taxon>Diplostraca</taxon>
        <taxon>Cladocera</taxon>
        <taxon>Anomopoda</taxon>
        <taxon>Daphniidae</taxon>
        <taxon>Daphnia</taxon>
    </lineage>
</organism>
<dbReference type="InterPro" id="IPR002652">
    <property type="entry name" value="Importin-a_IBB"/>
</dbReference>
<dbReference type="SMART" id="SM00185">
    <property type="entry name" value="ARM"/>
    <property type="match status" value="8"/>
</dbReference>
<evidence type="ECO:0000256" key="1">
    <source>
        <dbReference type="ARBA" id="ARBA00010394"/>
    </source>
</evidence>
<dbReference type="OrthoDB" id="29145at2759"/>
<dbReference type="SUPFAM" id="SSF48371">
    <property type="entry name" value="ARM repeat"/>
    <property type="match status" value="1"/>
</dbReference>
<dbReference type="InterPro" id="IPR000225">
    <property type="entry name" value="Armadillo"/>
</dbReference>
<feature type="region of interest" description="Disordered" evidence="7">
    <location>
        <begin position="1"/>
        <end position="30"/>
    </location>
</feature>
<feature type="domain" description="IBB" evidence="8">
    <location>
        <begin position="1"/>
        <end position="59"/>
    </location>
</feature>
<accession>A0A8J2RKN3</accession>
<dbReference type="GO" id="GO:0005634">
    <property type="term" value="C:nucleus"/>
    <property type="evidence" value="ECO:0007669"/>
    <property type="project" value="UniProtKB-ARBA"/>
</dbReference>
<evidence type="ECO:0000256" key="2">
    <source>
        <dbReference type="ARBA" id="ARBA00022448"/>
    </source>
</evidence>
<dbReference type="GO" id="GO:0006607">
    <property type="term" value="P:NLS-bearing protein import into nucleus"/>
    <property type="evidence" value="ECO:0007669"/>
    <property type="project" value="UniProtKB-ARBA"/>
</dbReference>
<dbReference type="EMBL" id="CAKKLH010000057">
    <property type="protein sequence ID" value="CAH0101418.1"/>
    <property type="molecule type" value="Genomic_DNA"/>
</dbReference>
<dbReference type="InterPro" id="IPR036975">
    <property type="entry name" value="Importin-a_IBB_sf"/>
</dbReference>
<feature type="repeat" description="ARM" evidence="6">
    <location>
        <begin position="328"/>
        <end position="360"/>
    </location>
</feature>